<comment type="caution">
    <text evidence="2">The sequence shown here is derived from an EMBL/GenBank/DDBJ whole genome shotgun (WGS) entry which is preliminary data.</text>
</comment>
<evidence type="ECO:0000313" key="2">
    <source>
        <dbReference type="EMBL" id="MCP1108827.1"/>
    </source>
</evidence>
<dbReference type="InterPro" id="IPR042215">
    <property type="entry name" value="CarD-like_C"/>
</dbReference>
<proteinExistence type="predicted"/>
<dbReference type="Pfam" id="PF21095">
    <property type="entry name" value="CarD_C"/>
    <property type="match status" value="1"/>
</dbReference>
<gene>
    <name evidence="2" type="ORF">NK118_00985</name>
</gene>
<dbReference type="InterPro" id="IPR003711">
    <property type="entry name" value="CarD-like/TRCF_RID"/>
</dbReference>
<dbReference type="SMART" id="SM01058">
    <property type="entry name" value="CarD_TRCF"/>
    <property type="match status" value="1"/>
</dbReference>
<name>A0ABT1EHQ7_9FIRM</name>
<protein>
    <submittedName>
        <fullName evidence="2">CarD family transcriptional regulator</fullName>
    </submittedName>
</protein>
<dbReference type="Pfam" id="PF02559">
    <property type="entry name" value="CarD_TRCF_RID"/>
    <property type="match status" value="1"/>
</dbReference>
<keyword evidence="3" id="KW-1185">Reference proteome</keyword>
<dbReference type="Proteomes" id="UP001523565">
    <property type="component" value="Unassembled WGS sequence"/>
</dbReference>
<sequence>MFSVNELVVYGNSGLCTVDAVGELNIPSAKSDKAYYTLSPLNQKNSQIYAPVDSEKTVIRKVLSECVCKDLVSDIPFITPFNVQTEKDREREYRQVLKSCDLRDIVSLIKYLYIKKLDLEEHGKKLNLLDKSSLQKAEKIVYSELQTVLGVEDDLVRNLILSNLKVKSE</sequence>
<evidence type="ECO:0000313" key="3">
    <source>
        <dbReference type="Proteomes" id="UP001523565"/>
    </source>
</evidence>
<dbReference type="InterPro" id="IPR048792">
    <property type="entry name" value="CarD_C"/>
</dbReference>
<dbReference type="Gene3D" id="1.20.58.1290">
    <property type="entry name" value="CarD-like, C-terminal domain"/>
    <property type="match status" value="1"/>
</dbReference>
<dbReference type="Gene3D" id="2.40.10.170">
    <property type="match status" value="1"/>
</dbReference>
<reference evidence="2 3" key="1">
    <citation type="journal article" date="2022" name="Genome Biol. Evol.">
        <title>Host diet, physiology and behaviors set the stage for Lachnospiraceae cladogenesis.</title>
        <authorList>
            <person name="Vera-Ponce De Leon A."/>
            <person name="Schneider M."/>
            <person name="Jahnes B.C."/>
            <person name="Sadowski V."/>
            <person name="Camuy-Velez L.A."/>
            <person name="Duan J."/>
            <person name="Sabree Z.L."/>
        </authorList>
    </citation>
    <scope>NUCLEOTIDE SEQUENCE [LARGE SCALE GENOMIC DNA]</scope>
    <source>
        <strain evidence="2 3">PAL227</strain>
    </source>
</reference>
<evidence type="ECO:0000259" key="1">
    <source>
        <dbReference type="SMART" id="SM01058"/>
    </source>
</evidence>
<accession>A0ABT1EHQ7</accession>
<organism evidence="2 3">
    <name type="scientific">Ohessyouella blattaphilus</name>
    <dbReference type="NCBI Taxonomy" id="2949333"/>
    <lineage>
        <taxon>Bacteria</taxon>
        <taxon>Bacillati</taxon>
        <taxon>Bacillota</taxon>
        <taxon>Clostridia</taxon>
        <taxon>Lachnospirales</taxon>
        <taxon>Lachnospiraceae</taxon>
        <taxon>Ohessyouella</taxon>
    </lineage>
</organism>
<feature type="domain" description="CarD-like/TRCF RNAP-interacting" evidence="1">
    <location>
        <begin position="1"/>
        <end position="113"/>
    </location>
</feature>
<dbReference type="RefSeq" id="WP_262067732.1">
    <property type="nucleotide sequence ID" value="NZ_JAMXOC010000001.1"/>
</dbReference>
<dbReference type="EMBL" id="JAMZFV010000001">
    <property type="protein sequence ID" value="MCP1108827.1"/>
    <property type="molecule type" value="Genomic_DNA"/>
</dbReference>